<protein>
    <submittedName>
        <fullName evidence="5">AcrR family transcriptional regulator</fullName>
    </submittedName>
    <submittedName>
        <fullName evidence="4">TetR family transcriptional regulator</fullName>
    </submittedName>
</protein>
<dbReference type="EMBL" id="RCCB01000010">
    <property type="protein sequence ID" value="RLJ35834.1"/>
    <property type="molecule type" value="Genomic_DNA"/>
</dbReference>
<sequence>MYIKNKDEATEELIKKTAKKLFFGEGKFNATTQEIADAAGVNRTLINYYFRSRDKLFEIVFADAQEKEQQRTESIVFSELPFKAKIEEFIDDSFVMAKEYPYMEIYLVTQFNQGCYFKDEEGMERMLKKFYEELVVEMEKGTIEKMEPIQFIINMVSLISFPISMRPLFQKTMRLTDEEYEKILDDRKEIIMNTLFKEQSKSINNK</sequence>
<dbReference type="Gene3D" id="1.10.357.10">
    <property type="entry name" value="Tetracycline Repressor, domain 2"/>
    <property type="match status" value="1"/>
</dbReference>
<reference evidence="4 6" key="1">
    <citation type="submission" date="2017-12" db="EMBL/GenBank/DDBJ databases">
        <title>Genomic Encyclopedia of Type Strains, Phase III (KMG-III): the genomes of soil and plant-associated and newly described type strains.</title>
        <authorList>
            <person name="Whitman W."/>
        </authorList>
    </citation>
    <scope>NUCLEOTIDE SEQUENCE [LARGE SCALE GENOMIC DNA]</scope>
    <source>
        <strain evidence="4 6">IP-10</strain>
    </source>
</reference>
<dbReference type="PROSITE" id="PS50977">
    <property type="entry name" value="HTH_TETR_2"/>
    <property type="match status" value="1"/>
</dbReference>
<dbReference type="GO" id="GO:0003677">
    <property type="term" value="F:DNA binding"/>
    <property type="evidence" value="ECO:0007669"/>
    <property type="project" value="UniProtKB-UniRule"/>
</dbReference>
<evidence type="ECO:0000313" key="5">
    <source>
        <dbReference type="EMBL" id="RLJ35834.1"/>
    </source>
</evidence>
<dbReference type="EMBL" id="PJND01000007">
    <property type="protein sequence ID" value="PKW28661.1"/>
    <property type="molecule type" value="Genomic_DNA"/>
</dbReference>
<dbReference type="RefSeq" id="WP_056071786.1">
    <property type="nucleotide sequence ID" value="NZ_JAEUTX010000023.1"/>
</dbReference>
<evidence type="ECO:0000259" key="3">
    <source>
        <dbReference type="PROSITE" id="PS50977"/>
    </source>
</evidence>
<accession>A0A497VA93</accession>
<dbReference type="Proteomes" id="UP000275027">
    <property type="component" value="Unassembled WGS sequence"/>
</dbReference>
<gene>
    <name evidence="4" type="ORF">B0G92_0285</name>
    <name evidence="5" type="ORF">CLV50_1219</name>
</gene>
<feature type="DNA-binding region" description="H-T-H motif" evidence="2">
    <location>
        <begin position="31"/>
        <end position="50"/>
    </location>
</feature>
<evidence type="ECO:0000256" key="2">
    <source>
        <dbReference type="PROSITE-ProRule" id="PRU00335"/>
    </source>
</evidence>
<dbReference type="AlphaFoldDB" id="A0A497VA93"/>
<proteinExistence type="predicted"/>
<keyword evidence="6" id="KW-1185">Reference proteome</keyword>
<feature type="domain" description="HTH tetR-type" evidence="3">
    <location>
        <begin position="8"/>
        <end position="68"/>
    </location>
</feature>
<dbReference type="SUPFAM" id="SSF46689">
    <property type="entry name" value="Homeodomain-like"/>
    <property type="match status" value="1"/>
</dbReference>
<dbReference type="Proteomes" id="UP000233767">
    <property type="component" value="Unassembled WGS sequence"/>
</dbReference>
<evidence type="ECO:0000313" key="7">
    <source>
        <dbReference type="Proteomes" id="UP000275027"/>
    </source>
</evidence>
<organism evidence="5 7">
    <name type="scientific">Flavobacterium lindanitolerans</name>
    <dbReference type="NCBI Taxonomy" id="428988"/>
    <lineage>
        <taxon>Bacteria</taxon>
        <taxon>Pseudomonadati</taxon>
        <taxon>Bacteroidota</taxon>
        <taxon>Flavobacteriia</taxon>
        <taxon>Flavobacteriales</taxon>
        <taxon>Flavobacteriaceae</taxon>
        <taxon>Flavobacterium</taxon>
    </lineage>
</organism>
<evidence type="ECO:0000313" key="6">
    <source>
        <dbReference type="Proteomes" id="UP000233767"/>
    </source>
</evidence>
<dbReference type="InterPro" id="IPR001647">
    <property type="entry name" value="HTH_TetR"/>
</dbReference>
<dbReference type="PANTHER" id="PTHR30328:SF54">
    <property type="entry name" value="HTH-TYPE TRANSCRIPTIONAL REPRESSOR SCO4008"/>
    <property type="match status" value="1"/>
</dbReference>
<keyword evidence="1 2" id="KW-0238">DNA-binding</keyword>
<dbReference type="InterPro" id="IPR050109">
    <property type="entry name" value="HTH-type_TetR-like_transc_reg"/>
</dbReference>
<evidence type="ECO:0000313" key="4">
    <source>
        <dbReference type="EMBL" id="PKW28661.1"/>
    </source>
</evidence>
<name>A0A497VA93_9FLAO</name>
<evidence type="ECO:0000256" key="1">
    <source>
        <dbReference type="ARBA" id="ARBA00023125"/>
    </source>
</evidence>
<comment type="caution">
    <text evidence="5">The sequence shown here is derived from an EMBL/GenBank/DDBJ whole genome shotgun (WGS) entry which is preliminary data.</text>
</comment>
<dbReference type="InterPro" id="IPR009057">
    <property type="entry name" value="Homeodomain-like_sf"/>
</dbReference>
<reference evidence="5 7" key="2">
    <citation type="submission" date="2018-10" db="EMBL/GenBank/DDBJ databases">
        <title>Genomic Encyclopedia of Archaeal and Bacterial Type Strains, Phase II (KMG-II): from individual species to whole genera.</title>
        <authorList>
            <person name="Goeker M."/>
        </authorList>
    </citation>
    <scope>NUCLEOTIDE SEQUENCE [LARGE SCALE GENOMIC DNA]</scope>
    <source>
        <strain evidence="5 7">DSM 21886</strain>
    </source>
</reference>
<dbReference type="Pfam" id="PF00440">
    <property type="entry name" value="TetR_N"/>
    <property type="match status" value="1"/>
</dbReference>
<dbReference type="PANTHER" id="PTHR30328">
    <property type="entry name" value="TRANSCRIPTIONAL REPRESSOR"/>
    <property type="match status" value="1"/>
</dbReference>